<evidence type="ECO:0000256" key="2">
    <source>
        <dbReference type="SAM" id="SignalP"/>
    </source>
</evidence>
<evidence type="ECO:0000313" key="4">
    <source>
        <dbReference type="EMBL" id="MDC0676236.1"/>
    </source>
</evidence>
<feature type="transmembrane region" description="Helical" evidence="1">
    <location>
        <begin position="523"/>
        <end position="550"/>
    </location>
</feature>
<dbReference type="InterPro" id="IPR008979">
    <property type="entry name" value="Galactose-bd-like_sf"/>
</dbReference>
<feature type="transmembrane region" description="Helical" evidence="1">
    <location>
        <begin position="683"/>
        <end position="701"/>
    </location>
</feature>
<dbReference type="Proteomes" id="UP001217485">
    <property type="component" value="Unassembled WGS sequence"/>
</dbReference>
<accession>A0ABT5BTL8</accession>
<sequence length="811" mass="89477">MTRIKWKNVWSLFVVASILSWLMAAGSGCHPSESVTSTAAPVDSNLLSGLEPRSARGVTSPVRLTDGVVSEEGDDWKTDMTCRFESSASFIEYDLGRDVRVTAAYLQGDNNDRYIVSTSSDGVEFETIWAAPPVGGSGLRQRHNAGLDGTARYVRISPSGGDGSYALSELQLFSEQPAVFPPEPSARRGAPGDTWFRSTVLWFGIAISALVFWARRGQRWWLAALVCLAAIFVVVAGSNPEIWPVGQLEISLIRAAAAAVALAAVVREALARRDHAPEPRVTVGVLGLTAAVAIAAFYNLGQPQFWDHKHHRPSVIHNYDMRVYYPVAKYFHELRFDGLYLASVAALVDDVPGATIKRYGDVQLRDLNTHHVVRVRDVADQIEGVKRRFSPERWQEFTRDMRYFRETMGTRDYLGTLIDHGGNATPIWFTVARLLFAHTHASDETLLLSGLLDPMLLLLAFVAVWRTFGVRTMLVSATIFGANDFYMFGTNWAGATLRHDWMVALALGVCALRRERWMLGGALLAYAALIRAFPALALVTMVLPALWWIGHEWKKERRLPSVRRILEHQRGTIRAVLGAILCIVALVLLSFVVLDPAAWASWGRKVSLLNREDLVNQVSLRVLVGYGDHHTFAALGRIAGALGWEPSDQLIQRVAPLLTAVVAALFMLAVVLAARGKRIEQSALLGLFLVPIVFNPMNYYVHMVFLFPLLAVERAGAANGEIRPVRALDAWIWCCLLGMCVAQYKTVLEPRVDTHFYGATVILFVGMAAILGSLVLDQHRRGRQGAMLARGPARAPLEHLEQTATGSESVG</sequence>
<feature type="signal peptide" evidence="2">
    <location>
        <begin position="1"/>
        <end position="24"/>
    </location>
</feature>
<dbReference type="PROSITE" id="PS51257">
    <property type="entry name" value="PROKAR_LIPOPROTEIN"/>
    <property type="match status" value="1"/>
</dbReference>
<keyword evidence="5" id="KW-1185">Reference proteome</keyword>
<feature type="transmembrane region" description="Helical" evidence="1">
    <location>
        <begin position="472"/>
        <end position="493"/>
    </location>
</feature>
<feature type="domain" description="F5/8 type C" evidence="3">
    <location>
        <begin position="29"/>
        <end position="175"/>
    </location>
</feature>
<dbReference type="SUPFAM" id="SSF49785">
    <property type="entry name" value="Galactose-binding domain-like"/>
    <property type="match status" value="1"/>
</dbReference>
<dbReference type="InterPro" id="IPR000421">
    <property type="entry name" value="FA58C"/>
</dbReference>
<evidence type="ECO:0000256" key="1">
    <source>
        <dbReference type="SAM" id="Phobius"/>
    </source>
</evidence>
<dbReference type="PROSITE" id="PS50022">
    <property type="entry name" value="FA58C_3"/>
    <property type="match status" value="1"/>
</dbReference>
<feature type="chain" id="PRO_5045997137" description="F5/8 type C domain-containing protein" evidence="2">
    <location>
        <begin position="25"/>
        <end position="811"/>
    </location>
</feature>
<gene>
    <name evidence="4" type="ORF">POL72_00685</name>
</gene>
<name>A0ABT5BTL8_9BACT</name>
<dbReference type="Gene3D" id="2.60.120.260">
    <property type="entry name" value="Galactose-binding domain-like"/>
    <property type="match status" value="1"/>
</dbReference>
<keyword evidence="1" id="KW-0812">Transmembrane</keyword>
<feature type="transmembrane region" description="Helical" evidence="1">
    <location>
        <begin position="281"/>
        <end position="300"/>
    </location>
</feature>
<proteinExistence type="predicted"/>
<organism evidence="4 5">
    <name type="scientific">Sorangium atrum</name>
    <dbReference type="NCBI Taxonomy" id="2995308"/>
    <lineage>
        <taxon>Bacteria</taxon>
        <taxon>Pseudomonadati</taxon>
        <taxon>Myxococcota</taxon>
        <taxon>Polyangia</taxon>
        <taxon>Polyangiales</taxon>
        <taxon>Polyangiaceae</taxon>
        <taxon>Sorangium</taxon>
    </lineage>
</organism>
<keyword evidence="1" id="KW-1133">Transmembrane helix</keyword>
<protein>
    <recommendedName>
        <fullName evidence="3">F5/8 type C domain-containing protein</fullName>
    </recommendedName>
</protein>
<feature type="transmembrane region" description="Helical" evidence="1">
    <location>
        <begin position="756"/>
        <end position="776"/>
    </location>
</feature>
<feature type="transmembrane region" description="Helical" evidence="1">
    <location>
        <begin position="654"/>
        <end position="674"/>
    </location>
</feature>
<evidence type="ECO:0000259" key="3">
    <source>
        <dbReference type="PROSITE" id="PS50022"/>
    </source>
</evidence>
<feature type="transmembrane region" description="Helical" evidence="1">
    <location>
        <begin position="195"/>
        <end position="213"/>
    </location>
</feature>
<feature type="transmembrane region" description="Helical" evidence="1">
    <location>
        <begin position="571"/>
        <end position="594"/>
    </location>
</feature>
<keyword evidence="2" id="KW-0732">Signal</keyword>
<evidence type="ECO:0000313" key="5">
    <source>
        <dbReference type="Proteomes" id="UP001217485"/>
    </source>
</evidence>
<dbReference type="RefSeq" id="WP_272092943.1">
    <property type="nucleotide sequence ID" value="NZ_JAQNDK010000001.1"/>
</dbReference>
<comment type="caution">
    <text evidence="4">The sequence shown here is derived from an EMBL/GenBank/DDBJ whole genome shotgun (WGS) entry which is preliminary data.</text>
</comment>
<feature type="transmembrane region" description="Helical" evidence="1">
    <location>
        <begin position="446"/>
        <end position="465"/>
    </location>
</feature>
<dbReference type="EMBL" id="JAQNDK010000001">
    <property type="protein sequence ID" value="MDC0676236.1"/>
    <property type="molecule type" value="Genomic_DNA"/>
</dbReference>
<feature type="transmembrane region" description="Helical" evidence="1">
    <location>
        <begin position="220"/>
        <end position="238"/>
    </location>
</feature>
<keyword evidence="1" id="KW-0472">Membrane</keyword>
<feature type="transmembrane region" description="Helical" evidence="1">
    <location>
        <begin position="250"/>
        <end position="269"/>
    </location>
</feature>
<reference evidence="4 5" key="1">
    <citation type="submission" date="2023-01" db="EMBL/GenBank/DDBJ databases">
        <title>Minimal conservation of predation-associated metabolite biosynthetic gene clusters underscores biosynthetic potential of Myxococcota including descriptions for ten novel species: Archangium lansinium sp. nov., Myxococcus landrumus sp. nov., Nannocystis bai.</title>
        <authorList>
            <person name="Ahearne A."/>
            <person name="Stevens C."/>
            <person name="Dowd S."/>
        </authorList>
    </citation>
    <scope>NUCLEOTIDE SEQUENCE [LARGE SCALE GENOMIC DNA]</scope>
    <source>
        <strain evidence="4 5">WIWO2</strain>
    </source>
</reference>